<feature type="domain" description="Ferric reductase NAD binding" evidence="2">
    <location>
        <begin position="17"/>
        <end position="115"/>
    </location>
</feature>
<sequence>MLPADTFVLVENAKHHLFIADGIGITVLSSLIQELYKQGKSNSAKLIHCVPSESQATFANHYQSFYLPNRNEERAKAILQWLNNQTERNIVVISYNLMLKALFQLHNQLIDMKNDEITMLEFFIQLQIGEQIKN</sequence>
<keyword evidence="1" id="KW-0560">Oxidoreductase</keyword>
<dbReference type="InterPro" id="IPR039261">
    <property type="entry name" value="FNR_nucleotide-bd"/>
</dbReference>
<accession>A0A816B9V7</accession>
<evidence type="ECO:0000256" key="1">
    <source>
        <dbReference type="ARBA" id="ARBA00023002"/>
    </source>
</evidence>
<reference evidence="4" key="1">
    <citation type="submission" date="2021-02" db="EMBL/GenBank/DDBJ databases">
        <authorList>
            <person name="Nowell W R."/>
        </authorList>
    </citation>
    <scope>NUCLEOTIDE SEQUENCE</scope>
</reference>
<dbReference type="InterPro" id="IPR013121">
    <property type="entry name" value="Fe_red_NAD-bd_6"/>
</dbReference>
<evidence type="ECO:0000313" key="4">
    <source>
        <dbReference type="EMBL" id="CAF1605573.1"/>
    </source>
</evidence>
<evidence type="ECO:0000259" key="2">
    <source>
        <dbReference type="Pfam" id="PF08030"/>
    </source>
</evidence>
<comment type="caution">
    <text evidence="4">The sequence shown here is derived from an EMBL/GenBank/DDBJ whole genome shotgun (WGS) entry which is preliminary data.</text>
</comment>
<evidence type="ECO:0000313" key="5">
    <source>
        <dbReference type="Proteomes" id="UP000663870"/>
    </source>
</evidence>
<gene>
    <name evidence="4" type="ORF">JXQ802_LOCUS48805</name>
    <name evidence="3" type="ORF">PYM288_LOCUS32770</name>
</gene>
<keyword evidence="5" id="KW-1185">Reference proteome</keyword>
<dbReference type="AlphaFoldDB" id="A0A816B9V7"/>
<proteinExistence type="predicted"/>
<dbReference type="Pfam" id="PF08030">
    <property type="entry name" value="NAD_binding_6"/>
    <property type="match status" value="1"/>
</dbReference>
<dbReference type="EMBL" id="CAJNOL010005464">
    <property type="protein sequence ID" value="CAF1605573.1"/>
    <property type="molecule type" value="Genomic_DNA"/>
</dbReference>
<dbReference type="EMBL" id="CAJNOH010004073">
    <property type="protein sequence ID" value="CAF1358763.1"/>
    <property type="molecule type" value="Genomic_DNA"/>
</dbReference>
<organism evidence="4 5">
    <name type="scientific">Rotaria sordida</name>
    <dbReference type="NCBI Taxonomy" id="392033"/>
    <lineage>
        <taxon>Eukaryota</taxon>
        <taxon>Metazoa</taxon>
        <taxon>Spiralia</taxon>
        <taxon>Gnathifera</taxon>
        <taxon>Rotifera</taxon>
        <taxon>Eurotatoria</taxon>
        <taxon>Bdelloidea</taxon>
        <taxon>Philodinida</taxon>
        <taxon>Philodinidae</taxon>
        <taxon>Rotaria</taxon>
    </lineage>
</organism>
<protein>
    <recommendedName>
        <fullName evidence="2">Ferric reductase NAD binding domain-containing protein</fullName>
    </recommendedName>
</protein>
<dbReference type="Gene3D" id="3.40.50.80">
    <property type="entry name" value="Nucleotide-binding domain of ferredoxin-NADP reductase (FNR) module"/>
    <property type="match status" value="1"/>
</dbReference>
<dbReference type="Proteomes" id="UP000663854">
    <property type="component" value="Unassembled WGS sequence"/>
</dbReference>
<evidence type="ECO:0000313" key="3">
    <source>
        <dbReference type="EMBL" id="CAF1358763.1"/>
    </source>
</evidence>
<dbReference type="GO" id="GO:0016491">
    <property type="term" value="F:oxidoreductase activity"/>
    <property type="evidence" value="ECO:0007669"/>
    <property type="project" value="UniProtKB-KW"/>
</dbReference>
<dbReference type="SUPFAM" id="SSF52343">
    <property type="entry name" value="Ferredoxin reductase-like, C-terminal NADP-linked domain"/>
    <property type="match status" value="1"/>
</dbReference>
<name>A0A816B9V7_9BILA</name>
<dbReference type="Proteomes" id="UP000663870">
    <property type="component" value="Unassembled WGS sequence"/>
</dbReference>